<reference evidence="1" key="1">
    <citation type="submission" date="2018-02" db="EMBL/GenBank/DDBJ databases">
        <title>Rhizophora mucronata_Transcriptome.</title>
        <authorList>
            <person name="Meera S.P."/>
            <person name="Sreeshan A."/>
            <person name="Augustine A."/>
        </authorList>
    </citation>
    <scope>NUCLEOTIDE SEQUENCE</scope>
    <source>
        <tissue evidence="1">Leaf</tissue>
    </source>
</reference>
<dbReference type="AlphaFoldDB" id="A0A2P2NJ46"/>
<sequence>MEAKILVSQIIGPISLGHSLWPPFRALYSNIESVSITI</sequence>
<accession>A0A2P2NJ46</accession>
<proteinExistence type="predicted"/>
<protein>
    <submittedName>
        <fullName evidence="1">Uncharacterized protein</fullName>
    </submittedName>
</protein>
<dbReference type="EMBL" id="GGEC01062027">
    <property type="protein sequence ID" value="MBX42511.1"/>
    <property type="molecule type" value="Transcribed_RNA"/>
</dbReference>
<evidence type="ECO:0000313" key="1">
    <source>
        <dbReference type="EMBL" id="MBX42511.1"/>
    </source>
</evidence>
<organism evidence="1">
    <name type="scientific">Rhizophora mucronata</name>
    <name type="common">Asiatic mangrove</name>
    <dbReference type="NCBI Taxonomy" id="61149"/>
    <lineage>
        <taxon>Eukaryota</taxon>
        <taxon>Viridiplantae</taxon>
        <taxon>Streptophyta</taxon>
        <taxon>Embryophyta</taxon>
        <taxon>Tracheophyta</taxon>
        <taxon>Spermatophyta</taxon>
        <taxon>Magnoliopsida</taxon>
        <taxon>eudicotyledons</taxon>
        <taxon>Gunneridae</taxon>
        <taxon>Pentapetalae</taxon>
        <taxon>rosids</taxon>
        <taxon>fabids</taxon>
        <taxon>Malpighiales</taxon>
        <taxon>Rhizophoraceae</taxon>
        <taxon>Rhizophora</taxon>
    </lineage>
</organism>
<name>A0A2P2NJ46_RHIMU</name>